<evidence type="ECO:0000313" key="5">
    <source>
        <dbReference type="EMBL" id="CAF1178197.1"/>
    </source>
</evidence>
<evidence type="ECO:0000256" key="1">
    <source>
        <dbReference type="ARBA" id="ARBA00008390"/>
    </source>
</evidence>
<keyword evidence="2" id="KW-0446">Lipid-binding</keyword>
<dbReference type="Proteomes" id="UP000663829">
    <property type="component" value="Unassembled WGS sequence"/>
</dbReference>
<proteinExistence type="inferred from homology"/>
<dbReference type="InterPro" id="IPR012674">
    <property type="entry name" value="Calycin"/>
</dbReference>
<reference evidence="4" key="1">
    <citation type="submission" date="2021-02" db="EMBL/GenBank/DDBJ databases">
        <authorList>
            <person name="Nowell W R."/>
        </authorList>
    </citation>
    <scope>NUCLEOTIDE SEQUENCE</scope>
</reference>
<dbReference type="EMBL" id="CAJNOK010013123">
    <property type="protein sequence ID" value="CAF1178197.1"/>
    <property type="molecule type" value="Genomic_DNA"/>
</dbReference>
<name>A0A814EAZ6_9BILA</name>
<evidence type="ECO:0000259" key="3">
    <source>
        <dbReference type="Pfam" id="PF00061"/>
    </source>
</evidence>
<protein>
    <recommendedName>
        <fullName evidence="3">Lipocalin/cytosolic fatty-acid binding domain-containing protein</fullName>
    </recommendedName>
</protein>
<dbReference type="InterPro" id="IPR031259">
    <property type="entry name" value="ILBP"/>
</dbReference>
<evidence type="ECO:0000313" key="6">
    <source>
        <dbReference type="EMBL" id="CAF3738679.1"/>
    </source>
</evidence>
<evidence type="ECO:0000313" key="4">
    <source>
        <dbReference type="EMBL" id="CAF0964970.1"/>
    </source>
</evidence>
<dbReference type="GO" id="GO:0008289">
    <property type="term" value="F:lipid binding"/>
    <property type="evidence" value="ECO:0007669"/>
    <property type="project" value="UniProtKB-KW"/>
</dbReference>
<dbReference type="InterPro" id="IPR000463">
    <property type="entry name" value="Fatty_acid-bd"/>
</dbReference>
<dbReference type="Gene3D" id="2.40.128.20">
    <property type="match status" value="1"/>
</dbReference>
<dbReference type="AlphaFoldDB" id="A0A814EAZ6"/>
<dbReference type="CDD" id="cd00742">
    <property type="entry name" value="FABP"/>
    <property type="match status" value="1"/>
</dbReference>
<dbReference type="OrthoDB" id="412780at2759"/>
<comment type="similarity">
    <text evidence="1">Belongs to the calycin superfamily. Fatty-acid binding protein (FABP) family.</text>
</comment>
<dbReference type="EMBL" id="CAJOBC010002551">
    <property type="protein sequence ID" value="CAF3738679.1"/>
    <property type="molecule type" value="Genomic_DNA"/>
</dbReference>
<dbReference type="PANTHER" id="PTHR11955">
    <property type="entry name" value="FATTY ACID BINDING PROTEIN"/>
    <property type="match status" value="1"/>
</dbReference>
<evidence type="ECO:0000313" key="8">
    <source>
        <dbReference type="Proteomes" id="UP000663829"/>
    </source>
</evidence>
<comment type="caution">
    <text evidence="4">The sequence shown here is derived from an EMBL/GenBank/DDBJ whole genome shotgun (WGS) entry which is preliminary data.</text>
</comment>
<accession>A0A814EAZ6</accession>
<feature type="domain" description="Lipocalin/cytosolic fatty-acid binding" evidence="3">
    <location>
        <begin position="14"/>
        <end position="139"/>
    </location>
</feature>
<sequence length="142" mass="16111">MATGGDSEVEKLKGTWDYIDNENFDDFMKELGISWVVRTAAKAVRSEKLIISENNGKWTLRSESTFKNTSYEFVPGVEFNETRADGAEIKGTITFSNGRWVHKAVDKGGKVAMIERYLDEEGQQQVVMTCGKVTAKRWYKRA</sequence>
<dbReference type="SUPFAM" id="SSF50814">
    <property type="entry name" value="Lipocalins"/>
    <property type="match status" value="1"/>
</dbReference>
<dbReference type="Proteomes" id="UP000681722">
    <property type="component" value="Unassembled WGS sequence"/>
</dbReference>
<dbReference type="InterPro" id="IPR000566">
    <property type="entry name" value="Lipocln_cytosolic_FA-bd_dom"/>
</dbReference>
<dbReference type="Proteomes" id="UP000682733">
    <property type="component" value="Unassembled WGS sequence"/>
</dbReference>
<evidence type="ECO:0000313" key="7">
    <source>
        <dbReference type="EMBL" id="CAF3989519.1"/>
    </source>
</evidence>
<dbReference type="PRINTS" id="PR00178">
    <property type="entry name" value="FATTYACIDBP"/>
</dbReference>
<dbReference type="EMBL" id="CAJOBA010034650">
    <property type="protein sequence ID" value="CAF3989519.1"/>
    <property type="molecule type" value="Genomic_DNA"/>
</dbReference>
<evidence type="ECO:0000256" key="2">
    <source>
        <dbReference type="ARBA" id="ARBA00023121"/>
    </source>
</evidence>
<organism evidence="4 8">
    <name type="scientific">Didymodactylos carnosus</name>
    <dbReference type="NCBI Taxonomy" id="1234261"/>
    <lineage>
        <taxon>Eukaryota</taxon>
        <taxon>Metazoa</taxon>
        <taxon>Spiralia</taxon>
        <taxon>Gnathifera</taxon>
        <taxon>Rotifera</taxon>
        <taxon>Eurotatoria</taxon>
        <taxon>Bdelloidea</taxon>
        <taxon>Philodinida</taxon>
        <taxon>Philodinidae</taxon>
        <taxon>Didymodactylos</taxon>
    </lineage>
</organism>
<dbReference type="EMBL" id="CAJNOQ010002551">
    <property type="protein sequence ID" value="CAF0964970.1"/>
    <property type="molecule type" value="Genomic_DNA"/>
</dbReference>
<keyword evidence="8" id="KW-1185">Reference proteome</keyword>
<gene>
    <name evidence="4" type="ORF">GPM918_LOCUS11929</name>
    <name evidence="5" type="ORF">OVA965_LOCUS22926</name>
    <name evidence="6" type="ORF">SRO942_LOCUS11930</name>
    <name evidence="7" type="ORF">TMI583_LOCUS23642</name>
</gene>
<dbReference type="Pfam" id="PF00061">
    <property type="entry name" value="Lipocalin"/>
    <property type="match status" value="1"/>
</dbReference>
<dbReference type="Proteomes" id="UP000677228">
    <property type="component" value="Unassembled WGS sequence"/>
</dbReference>